<dbReference type="GO" id="GO:0005886">
    <property type="term" value="C:plasma membrane"/>
    <property type="evidence" value="ECO:0007669"/>
    <property type="project" value="InterPro"/>
</dbReference>
<feature type="domain" description="Cadherin" evidence="14">
    <location>
        <begin position="372"/>
        <end position="474"/>
    </location>
</feature>
<dbReference type="PANTHER" id="PTHR24026:SF136">
    <property type="entry name" value="PROTOCADHERIN-23"/>
    <property type="match status" value="1"/>
</dbReference>
<comment type="subcellular location">
    <subcellularLocation>
        <location evidence="1">Membrane</location>
    </subcellularLocation>
</comment>
<feature type="region of interest" description="Disordered" evidence="12">
    <location>
        <begin position="1963"/>
        <end position="2045"/>
    </location>
</feature>
<feature type="domain" description="Cadherin" evidence="14">
    <location>
        <begin position="1539"/>
        <end position="1612"/>
    </location>
</feature>
<feature type="domain" description="Cadherin" evidence="14">
    <location>
        <begin position="855"/>
        <end position="941"/>
    </location>
</feature>
<dbReference type="EMBL" id="CATQJL010000223">
    <property type="protein sequence ID" value="CAJ0598059.1"/>
    <property type="molecule type" value="Genomic_DNA"/>
</dbReference>
<evidence type="ECO:0000256" key="7">
    <source>
        <dbReference type="ARBA" id="ARBA00022889"/>
    </source>
</evidence>
<evidence type="ECO:0000259" key="14">
    <source>
        <dbReference type="PROSITE" id="PS50268"/>
    </source>
</evidence>
<evidence type="ECO:0000313" key="16">
    <source>
        <dbReference type="Proteomes" id="UP001176961"/>
    </source>
</evidence>
<dbReference type="GO" id="GO:0007156">
    <property type="term" value="P:homophilic cell adhesion via plasma membrane adhesion molecules"/>
    <property type="evidence" value="ECO:0007669"/>
    <property type="project" value="InterPro"/>
</dbReference>
<keyword evidence="2" id="KW-0245">EGF-like domain</keyword>
<dbReference type="PANTHER" id="PTHR24026">
    <property type="entry name" value="FAT ATYPICAL CADHERIN-RELATED"/>
    <property type="match status" value="1"/>
</dbReference>
<feature type="domain" description="Cadherin" evidence="14">
    <location>
        <begin position="1412"/>
        <end position="1513"/>
    </location>
</feature>
<evidence type="ECO:0000256" key="2">
    <source>
        <dbReference type="ARBA" id="ARBA00022536"/>
    </source>
</evidence>
<dbReference type="FunFam" id="2.60.40.60:FF:000020">
    <property type="entry name" value="Dachsous cadherin-related 1b"/>
    <property type="match status" value="1"/>
</dbReference>
<gene>
    <name evidence="15" type="ORF">CYNAS_LOCUS10042</name>
</gene>
<comment type="caution">
    <text evidence="15">The sequence shown here is derived from an EMBL/GenBank/DDBJ whole genome shotgun (WGS) entry which is preliminary data.</text>
</comment>
<dbReference type="GO" id="GO:0005509">
    <property type="term" value="F:calcium ion binding"/>
    <property type="evidence" value="ECO:0007669"/>
    <property type="project" value="UniProtKB-UniRule"/>
</dbReference>
<dbReference type="Proteomes" id="UP001176961">
    <property type="component" value="Unassembled WGS sequence"/>
</dbReference>
<evidence type="ECO:0000313" key="15">
    <source>
        <dbReference type="EMBL" id="CAJ0598059.1"/>
    </source>
</evidence>
<reference evidence="15" key="1">
    <citation type="submission" date="2023-07" db="EMBL/GenBank/DDBJ databases">
        <authorList>
            <consortium name="CYATHOMIX"/>
        </authorList>
    </citation>
    <scope>NUCLEOTIDE SEQUENCE</scope>
    <source>
        <strain evidence="15">N/A</strain>
    </source>
</reference>
<feature type="transmembrane region" description="Helical" evidence="13">
    <location>
        <begin position="1934"/>
        <end position="1957"/>
    </location>
</feature>
<organism evidence="15 16">
    <name type="scientific">Cylicocyclus nassatus</name>
    <name type="common">Nematode worm</name>
    <dbReference type="NCBI Taxonomy" id="53992"/>
    <lineage>
        <taxon>Eukaryota</taxon>
        <taxon>Metazoa</taxon>
        <taxon>Ecdysozoa</taxon>
        <taxon>Nematoda</taxon>
        <taxon>Chromadorea</taxon>
        <taxon>Rhabditida</taxon>
        <taxon>Rhabditina</taxon>
        <taxon>Rhabditomorpha</taxon>
        <taxon>Strongyloidea</taxon>
        <taxon>Strongylidae</taxon>
        <taxon>Cylicocyclus</taxon>
    </lineage>
</organism>
<evidence type="ECO:0000256" key="11">
    <source>
        <dbReference type="PROSITE-ProRule" id="PRU00043"/>
    </source>
</evidence>
<keyword evidence="5" id="KW-0677">Repeat</keyword>
<dbReference type="SUPFAM" id="SSF49313">
    <property type="entry name" value="Cadherin-like"/>
    <property type="match status" value="17"/>
</dbReference>
<keyword evidence="3 13" id="KW-0812">Transmembrane</keyword>
<dbReference type="InterPro" id="IPR020894">
    <property type="entry name" value="Cadherin_CS"/>
</dbReference>
<dbReference type="Pfam" id="PF00028">
    <property type="entry name" value="Cadherin"/>
    <property type="match status" value="11"/>
</dbReference>
<evidence type="ECO:0000256" key="6">
    <source>
        <dbReference type="ARBA" id="ARBA00022837"/>
    </source>
</evidence>
<dbReference type="CDD" id="cd11304">
    <property type="entry name" value="Cadherin_repeat"/>
    <property type="match status" value="16"/>
</dbReference>
<evidence type="ECO:0000256" key="4">
    <source>
        <dbReference type="ARBA" id="ARBA00022729"/>
    </source>
</evidence>
<feature type="domain" description="Cadherin" evidence="14">
    <location>
        <begin position="747"/>
        <end position="843"/>
    </location>
</feature>
<keyword evidence="9 13" id="KW-0472">Membrane</keyword>
<dbReference type="InterPro" id="IPR015919">
    <property type="entry name" value="Cadherin-like_sf"/>
</dbReference>
<evidence type="ECO:0000256" key="3">
    <source>
        <dbReference type="ARBA" id="ARBA00022692"/>
    </source>
</evidence>
<dbReference type="SMART" id="SM00112">
    <property type="entry name" value="CA"/>
    <property type="match status" value="15"/>
</dbReference>
<dbReference type="InterPro" id="IPR002126">
    <property type="entry name" value="Cadherin-like_dom"/>
</dbReference>
<keyword evidence="10" id="KW-0325">Glycoprotein</keyword>
<evidence type="ECO:0000256" key="1">
    <source>
        <dbReference type="ARBA" id="ARBA00004370"/>
    </source>
</evidence>
<feature type="domain" description="Cadherin" evidence="14">
    <location>
        <begin position="1217"/>
        <end position="1314"/>
    </location>
</feature>
<feature type="domain" description="Cadherin" evidence="14">
    <location>
        <begin position="267"/>
        <end position="371"/>
    </location>
</feature>
<dbReference type="FunFam" id="2.60.40.60:FF:000104">
    <property type="entry name" value="cadherin-23 isoform X1"/>
    <property type="match status" value="1"/>
</dbReference>
<dbReference type="Gene3D" id="2.60.40.60">
    <property type="entry name" value="Cadherins"/>
    <property type="match status" value="16"/>
</dbReference>
<proteinExistence type="predicted"/>
<feature type="compositionally biased region" description="Low complexity" evidence="12">
    <location>
        <begin position="2010"/>
        <end position="2019"/>
    </location>
</feature>
<feature type="domain" description="Cadherin" evidence="14">
    <location>
        <begin position="1067"/>
        <end position="1108"/>
    </location>
</feature>
<accession>A0AA36GTM2</accession>
<keyword evidence="16" id="KW-1185">Reference proteome</keyword>
<evidence type="ECO:0000256" key="8">
    <source>
        <dbReference type="ARBA" id="ARBA00022989"/>
    </source>
</evidence>
<dbReference type="GO" id="GO:0007163">
    <property type="term" value="P:establishment or maintenance of cell polarity"/>
    <property type="evidence" value="ECO:0007669"/>
    <property type="project" value="UniProtKB-ARBA"/>
</dbReference>
<name>A0AA36GTM2_CYLNA</name>
<dbReference type="PRINTS" id="PR00205">
    <property type="entry name" value="CADHERIN"/>
</dbReference>
<feature type="domain" description="Cadherin" evidence="14">
    <location>
        <begin position="1613"/>
        <end position="1723"/>
    </location>
</feature>
<keyword evidence="8 13" id="KW-1133">Transmembrane helix</keyword>
<dbReference type="FunFam" id="2.60.40.60:FF:000116">
    <property type="entry name" value="Dachsous cadherin-related 2"/>
    <property type="match status" value="1"/>
</dbReference>
<feature type="domain" description="Cadherin" evidence="14">
    <location>
        <begin position="6"/>
        <end position="95"/>
    </location>
</feature>
<keyword evidence="7" id="KW-0130">Cell adhesion</keyword>
<keyword evidence="6 11" id="KW-0106">Calcium</keyword>
<evidence type="ECO:0000256" key="12">
    <source>
        <dbReference type="SAM" id="MobiDB-lite"/>
    </source>
</evidence>
<evidence type="ECO:0000256" key="13">
    <source>
        <dbReference type="SAM" id="Phobius"/>
    </source>
</evidence>
<feature type="domain" description="Cadherin" evidence="14">
    <location>
        <begin position="1110"/>
        <end position="1216"/>
    </location>
</feature>
<evidence type="ECO:0000256" key="9">
    <source>
        <dbReference type="ARBA" id="ARBA00023136"/>
    </source>
</evidence>
<keyword evidence="4" id="KW-0732">Signal</keyword>
<dbReference type="PROSITE" id="PS00232">
    <property type="entry name" value="CADHERIN_1"/>
    <property type="match status" value="6"/>
</dbReference>
<protein>
    <recommendedName>
        <fullName evidence="14">Cadherin domain-containing protein</fullName>
    </recommendedName>
</protein>
<evidence type="ECO:0000256" key="5">
    <source>
        <dbReference type="ARBA" id="ARBA00022737"/>
    </source>
</evidence>
<dbReference type="GO" id="GO:0007411">
    <property type="term" value="P:axon guidance"/>
    <property type="evidence" value="ECO:0007669"/>
    <property type="project" value="UniProtKB-ARBA"/>
</dbReference>
<dbReference type="PROSITE" id="PS50268">
    <property type="entry name" value="CADHERIN_2"/>
    <property type="match status" value="15"/>
</dbReference>
<feature type="domain" description="Cadherin" evidence="14">
    <location>
        <begin position="1322"/>
        <end position="1411"/>
    </location>
</feature>
<feature type="domain" description="Cadherin" evidence="14">
    <location>
        <begin position="1724"/>
        <end position="1823"/>
    </location>
</feature>
<sequence>MVNTRNTVILLQVQATNSLCGGSNRLRYAFQDGGDATKLFNIDSTSGTICLEKKLDFEKEISHQLTVAAIDQNGATGTCLVSIRVLDANDNFPIFFPTEYNITVRENYKPSGPLVVLSATDDDEGNFGEVHFYLKSGDPTLFEVKKKSGEVFLKKGLSRGKHELTVEAKDGAGSAGEVDAHVYVYVIGSDASAPSFTQPSYVIKTAEDILPGISIGAVQATGPGTIRYRQVSTNFLRYLADLINGGSNHTQVVILIEDHNDNTPRFPIDLVEITVSENQTVHVPFYIVHATDKDKRKNGAISYSIISSHPPCPVMVQPLTGQLQLTDQLDFEKIKDYRIRIKAQDHGVPPRSSNMTLVLHVSDYNDNAPIFERKIYEAEVPENSPSMTVVLKVKARDEDSRENGRIQYRITNGSSAFGIDEKTGVIYVNENIDREVRNVYDLTVTAQDQGKPPLSSSVPVRVHISDINDNAPSCNSIATMLVPADSAPATTVGTIVITDPDNGPNGTVIYRDVQLRRALTEADPTDVRLSIIASDQGNPRKSTVCHVQLRIGKGTSTVKVIEPFERNIRMPSNCSSSCFIRQLNATGVAKWQIQSNDVSNHFTIKDGKFFMSSRPQSLPPWPLSLILSDKDGRQKHLSIRVLEPNTATPAEPVKLSPLLTIGSKVTTLSSKLKKNKKMVYMLKNETSVFELDQATGDVYLMKKIQDLQYRQISLYYDQVDAMTSETEEKQIDFEVGNGSIEAAPYFNEDFVRVTVSEDAVIGSVIATVNATSTDPLASPIYRLAEPSNRFAIDQYSGEVSIIEDLDWKESPYHLVIIASTGSEKTSMLLDVDVLDVNNNYPQIISTEDVITFADPGRIIYYVVATDDDDGKNAMISYEIIADASNCFGIDQKSGALSMLRRPSSAESTIVVRAFDNGTPSLFADQTLTIRTTNGSEKWSYFTDGELRVTIPDTTAIGSIITTLPVDGNAAIRLFPASKSFKIDDYGKVTLLAPFSAGVHQFSVLAKSPHGDIDSLSVVVEVEATQKHGPKISSASCGSILLPENRALENFKQIVALNTTAKARFMIRALDREEHSEHLLVVEVEDGERKDSCTVRITVEDENDNAPQFASSTPQVISINDSIQLQNVVYKFSAFDHDVGANGRIVFDLVEDASLAFDLNPESGKLIFVREPQGVGKDWMIRVKLHDKGSPSLSVDRFIRIQSTRSNAKVTDEQPSFLRQKYISSVDEGLTRGQIVSKVATSSRDSRITYSIVEGNTDSAFEIDNDGIVRTSQELDYEIKDQYDLKIIATGAFPSQISTKMIVEVNNLNDNPPVFPRHNRKKVVETLPVGSYITTLNANDADNQGILEYSLDPKEERFIIDRFTGVIHLATSLDFETVEEIDIKVMVTDGNYTATTNFVVVVMDVNDNAPEFQQRFVDIKVPQSTGADEVIAKLVALDRDSGDNGKISYSLLESYEMFHLDSNDGTLTLTSALSRDAEYLLTVTASDHGLPSLSTSIPVRVKATVVEAQQRPQFPTTAYDFLVSESWTPHIPFGNVSIGNEPYFYRILDSKAAEVFDIDDFGRMSLKTALDRETRDQYSFIVDVGTHPVTYHQNSTATVTIRVTDTNDNTPVFSPLSSEITLRDGLKSGEVLKRLVATDADDGENGRISYRILSGDDYGIFSIGSDTGALMFNQWDDEQLVRHNDGKWTLFIEARDHGSEPRSAILPVQVSLQLQTWSGSAPFFVIPAYVVPILETTSIDSIVFIAHATNRFGIPMKVRYDLKDNDQTFSINPASGVVHLKRDLDYETRNSYKMSLLASDENGRSAVVSLEFLVLPVDEYPPVFSQSSYTFQVPLDADIGSIIGEVRAVDADGGVHGVPLYRIEPNNALVMVEEKSGLLSLRSRPDKRRNHTIEQINVIASSSDTQQTKATVYLEIGDYPLHAATSTFSSNIFKIGAIATAVLFVLMICLLECCLFGYKRSKPKEVDSPHKQVYSISKSRAKERRESTGIARMACSPKPAMPSNIPPPNPSMSSSASSNSGLRNSLLSHREAASTRSQPDSGIDQDAVSVNSSVTEYLISIGVNPNPLQTRPRYRRPETIDSPLNDYIYARVEDILPPGPVSLSENVEQLEGLYKYTQSRHPAPTFQPLTEIFDELEEIQREQGKKREREYIQVEI</sequence>
<feature type="domain" description="Cadherin" evidence="14">
    <location>
        <begin position="96"/>
        <end position="196"/>
    </location>
</feature>
<feature type="domain" description="Cadherin" evidence="14">
    <location>
        <begin position="1824"/>
        <end position="1927"/>
    </location>
</feature>
<evidence type="ECO:0000256" key="10">
    <source>
        <dbReference type="ARBA" id="ARBA00023180"/>
    </source>
</evidence>